<evidence type="ECO:0000313" key="3">
    <source>
        <dbReference type="Proteomes" id="UP000467428"/>
    </source>
</evidence>
<evidence type="ECO:0000313" key="2">
    <source>
        <dbReference type="EMBL" id="BBY48776.1"/>
    </source>
</evidence>
<geneLocation type="plasmid" evidence="3">
    <name>pjcm18538 dna</name>
</geneLocation>
<gene>
    <name evidence="2" type="ORF">MARA_22440</name>
</gene>
<protein>
    <recommendedName>
        <fullName evidence="4">DUF732 domain-containing protein</fullName>
    </recommendedName>
</protein>
<dbReference type="Proteomes" id="UP000467428">
    <property type="component" value="Chromosome"/>
</dbReference>
<accession>A0A7I7RXM2</accession>
<sequence length="114" mass="12447">MKAVLTAVAVMLSAAMATGAPANAEPENIYGLVTPDERQAIFQNGWRYCVMLDDAADDHPPVTTEDALAVVNSLRNEGWDVESAGDITWESVEGRCPEYIDQVKRAMRTFGPMD</sequence>
<reference evidence="2 3" key="1">
    <citation type="journal article" date="2019" name="Emerg. Microbes Infect.">
        <title>Comprehensive subspecies identification of 175 nontuberculous mycobacteria species based on 7547 genomic profiles.</title>
        <authorList>
            <person name="Matsumoto Y."/>
            <person name="Kinjo T."/>
            <person name="Motooka D."/>
            <person name="Nabeya D."/>
            <person name="Jung N."/>
            <person name="Uechi K."/>
            <person name="Horii T."/>
            <person name="Iida T."/>
            <person name="Fujita J."/>
            <person name="Nakamura S."/>
        </authorList>
    </citation>
    <scope>NUCLEOTIDE SEQUENCE [LARGE SCALE GENOMIC DNA]</scope>
    <source>
        <strain evidence="2 3">JCM 18538</strain>
    </source>
</reference>
<keyword evidence="1" id="KW-0732">Signal</keyword>
<dbReference type="EMBL" id="AP022593">
    <property type="protein sequence ID" value="BBY48776.1"/>
    <property type="molecule type" value="Genomic_DNA"/>
</dbReference>
<dbReference type="KEGG" id="marz:MARA_22440"/>
<feature type="signal peptide" evidence="1">
    <location>
        <begin position="1"/>
        <end position="24"/>
    </location>
</feature>
<feature type="chain" id="PRO_5029519540" description="DUF732 domain-containing protein" evidence="1">
    <location>
        <begin position="25"/>
        <end position="114"/>
    </location>
</feature>
<organism evidence="2 3">
    <name type="scientific">Mycolicibacterium arabiense</name>
    <dbReference type="NCBI Taxonomy" id="1286181"/>
    <lineage>
        <taxon>Bacteria</taxon>
        <taxon>Bacillati</taxon>
        <taxon>Actinomycetota</taxon>
        <taxon>Actinomycetes</taxon>
        <taxon>Mycobacteriales</taxon>
        <taxon>Mycobacteriaceae</taxon>
        <taxon>Mycolicibacterium</taxon>
    </lineage>
</organism>
<evidence type="ECO:0008006" key="4">
    <source>
        <dbReference type="Google" id="ProtNLM"/>
    </source>
</evidence>
<evidence type="ECO:0000256" key="1">
    <source>
        <dbReference type="SAM" id="SignalP"/>
    </source>
</evidence>
<proteinExistence type="predicted"/>
<dbReference type="AlphaFoldDB" id="A0A7I7RXM2"/>
<keyword evidence="3" id="KW-1185">Reference proteome</keyword>
<name>A0A7I7RXM2_9MYCO</name>